<sequence>MLALLVLSLMPASISVPSTGWDKSNHALGFAVLAFLAYWAWPGRIPLSLLGLLGYGALIEVLQSLTPDRMAEWSDLWADGVGLLIGAVVALLLQRLMVVRQL</sequence>
<dbReference type="EMBL" id="CP023284">
    <property type="protein sequence ID" value="ATA57617.1"/>
    <property type="molecule type" value="Genomic_DNA"/>
</dbReference>
<evidence type="ECO:0000256" key="1">
    <source>
        <dbReference type="SAM" id="Phobius"/>
    </source>
</evidence>
<dbReference type="KEGG" id="vbo:CKY39_06090"/>
<feature type="transmembrane region" description="Helical" evidence="1">
    <location>
        <begin position="25"/>
        <end position="41"/>
    </location>
</feature>
<evidence type="ECO:0000313" key="4">
    <source>
        <dbReference type="Proteomes" id="UP000217154"/>
    </source>
</evidence>
<accession>A0A250DTB5</accession>
<feature type="transmembrane region" description="Helical" evidence="1">
    <location>
        <begin position="48"/>
        <end position="65"/>
    </location>
</feature>
<gene>
    <name evidence="3" type="ORF">CKY39_06090</name>
</gene>
<dbReference type="Pfam" id="PF04892">
    <property type="entry name" value="VanZ"/>
    <property type="match status" value="1"/>
</dbReference>
<keyword evidence="1" id="KW-0812">Transmembrane</keyword>
<proteinExistence type="predicted"/>
<name>A0A250DTB5_9BURK</name>
<feature type="transmembrane region" description="Helical" evidence="1">
    <location>
        <begin position="77"/>
        <end position="98"/>
    </location>
</feature>
<dbReference type="AlphaFoldDB" id="A0A250DTB5"/>
<dbReference type="PANTHER" id="PTHR28008:SF1">
    <property type="entry name" value="DOMAIN PROTEIN, PUTATIVE (AFU_ORTHOLOGUE AFUA_3G10980)-RELATED"/>
    <property type="match status" value="1"/>
</dbReference>
<evidence type="ECO:0000259" key="2">
    <source>
        <dbReference type="Pfam" id="PF04892"/>
    </source>
</evidence>
<dbReference type="Proteomes" id="UP000217154">
    <property type="component" value="Chromosome"/>
</dbReference>
<evidence type="ECO:0000313" key="3">
    <source>
        <dbReference type="EMBL" id="ATA57617.1"/>
    </source>
</evidence>
<keyword evidence="1" id="KW-0472">Membrane</keyword>
<dbReference type="NCBIfam" id="NF037970">
    <property type="entry name" value="vanZ_1"/>
    <property type="match status" value="1"/>
</dbReference>
<dbReference type="InterPro" id="IPR006976">
    <property type="entry name" value="VanZ-like"/>
</dbReference>
<reference evidence="3 4" key="1">
    <citation type="submission" date="2017-09" db="EMBL/GenBank/DDBJ databases">
        <title>The diverse metabolic capabilities of V. boronicumulans make it an excellent choice for continued studies on novel biodegradation.</title>
        <authorList>
            <person name="Sun S."/>
        </authorList>
    </citation>
    <scope>NUCLEOTIDE SEQUENCE [LARGE SCALE GENOMIC DNA]</scope>
    <source>
        <strain evidence="3 4">J1</strain>
    </source>
</reference>
<keyword evidence="1" id="KW-1133">Transmembrane helix</keyword>
<protein>
    <recommendedName>
        <fullName evidence="2">VanZ-like domain-containing protein</fullName>
    </recommendedName>
</protein>
<organism evidence="3 4">
    <name type="scientific">Variovorax boronicumulans</name>
    <dbReference type="NCBI Taxonomy" id="436515"/>
    <lineage>
        <taxon>Bacteria</taxon>
        <taxon>Pseudomonadati</taxon>
        <taxon>Pseudomonadota</taxon>
        <taxon>Betaproteobacteria</taxon>
        <taxon>Burkholderiales</taxon>
        <taxon>Comamonadaceae</taxon>
        <taxon>Variovorax</taxon>
    </lineage>
</organism>
<feature type="domain" description="VanZ-like" evidence="2">
    <location>
        <begin position="28"/>
        <end position="93"/>
    </location>
</feature>
<dbReference type="PANTHER" id="PTHR28008">
    <property type="entry name" value="DOMAIN PROTEIN, PUTATIVE (AFU_ORTHOLOGUE AFUA_3G10980)-RELATED"/>
    <property type="match status" value="1"/>
</dbReference>